<sequence length="131" mass="14880">MTTEADLKKIVGQRLQMLRLEKCLTQEQMGEKLNLSTSAYCKIEYGETDLTLTRLNKIAEVLNMSAVELFSKIDGNTYFNQPKDCGFVGIARDSSTIKVESNESLRELVNANTQLIKMLCKRIEILENKNL</sequence>
<feature type="domain" description="HTH cro/C1-type" evidence="2">
    <location>
        <begin position="15"/>
        <end position="69"/>
    </location>
</feature>
<dbReference type="Proteomes" id="UP001215398">
    <property type="component" value="Unassembled WGS sequence"/>
</dbReference>
<name>A0ABT5HC89_9BACE</name>
<accession>A0ABT5HC89</accession>
<dbReference type="Gene3D" id="1.10.260.40">
    <property type="entry name" value="lambda repressor-like DNA-binding domains"/>
    <property type="match status" value="1"/>
</dbReference>
<evidence type="ECO:0000313" key="4">
    <source>
        <dbReference type="Proteomes" id="UP001215398"/>
    </source>
</evidence>
<dbReference type="CDD" id="cd00093">
    <property type="entry name" value="HTH_XRE"/>
    <property type="match status" value="1"/>
</dbReference>
<dbReference type="PANTHER" id="PTHR46558:SF11">
    <property type="entry name" value="HTH-TYPE TRANSCRIPTIONAL REGULATOR XRE"/>
    <property type="match status" value="1"/>
</dbReference>
<evidence type="ECO:0000259" key="2">
    <source>
        <dbReference type="PROSITE" id="PS50943"/>
    </source>
</evidence>
<dbReference type="InterPro" id="IPR010982">
    <property type="entry name" value="Lambda_DNA-bd_dom_sf"/>
</dbReference>
<comment type="caution">
    <text evidence="3">The sequence shown here is derived from an EMBL/GenBank/DDBJ whole genome shotgun (WGS) entry which is preliminary data.</text>
</comment>
<dbReference type="RefSeq" id="WP_143865161.1">
    <property type="nucleotide sequence ID" value="NZ_CP059856.1"/>
</dbReference>
<keyword evidence="4" id="KW-1185">Reference proteome</keyword>
<dbReference type="EMBL" id="JAQPYS010000086">
    <property type="protein sequence ID" value="MDC7138099.1"/>
    <property type="molecule type" value="Genomic_DNA"/>
</dbReference>
<organism evidence="3 4">
    <name type="scientific">Bacteroides zhangwenhongii</name>
    <dbReference type="NCBI Taxonomy" id="2650157"/>
    <lineage>
        <taxon>Bacteria</taxon>
        <taxon>Pseudomonadati</taxon>
        <taxon>Bacteroidota</taxon>
        <taxon>Bacteroidia</taxon>
        <taxon>Bacteroidales</taxon>
        <taxon>Bacteroidaceae</taxon>
        <taxon>Bacteroides</taxon>
    </lineage>
</organism>
<gene>
    <name evidence="3" type="ORF">PQG98_17375</name>
</gene>
<dbReference type="InterPro" id="IPR001387">
    <property type="entry name" value="Cro/C1-type_HTH"/>
</dbReference>
<reference evidence="3 4" key="1">
    <citation type="submission" date="2023-01" db="EMBL/GenBank/DDBJ databases">
        <title>Exploring GABA producing Bacteroides strains toward improving mental health.</title>
        <authorList>
            <person name="Yousuf B."/>
            <person name="Bouhlel N.E."/>
            <person name="Mottawea W."/>
            <person name="Hammami R."/>
        </authorList>
    </citation>
    <scope>NUCLEOTIDE SEQUENCE [LARGE SCALE GENOMIC DNA]</scope>
    <source>
        <strain evidence="3 4">UO.H1054</strain>
    </source>
</reference>
<keyword evidence="1" id="KW-0238">DNA-binding</keyword>
<evidence type="ECO:0000256" key="1">
    <source>
        <dbReference type="ARBA" id="ARBA00023125"/>
    </source>
</evidence>
<dbReference type="PROSITE" id="PS50943">
    <property type="entry name" value="HTH_CROC1"/>
    <property type="match status" value="1"/>
</dbReference>
<dbReference type="Pfam" id="PF01381">
    <property type="entry name" value="HTH_3"/>
    <property type="match status" value="1"/>
</dbReference>
<evidence type="ECO:0000313" key="3">
    <source>
        <dbReference type="EMBL" id="MDC7138099.1"/>
    </source>
</evidence>
<dbReference type="SUPFAM" id="SSF47413">
    <property type="entry name" value="lambda repressor-like DNA-binding domains"/>
    <property type="match status" value="1"/>
</dbReference>
<dbReference type="PANTHER" id="PTHR46558">
    <property type="entry name" value="TRACRIPTIONAL REGULATORY PROTEIN-RELATED-RELATED"/>
    <property type="match status" value="1"/>
</dbReference>
<proteinExistence type="predicted"/>
<dbReference type="SMART" id="SM00530">
    <property type="entry name" value="HTH_XRE"/>
    <property type="match status" value="1"/>
</dbReference>
<protein>
    <submittedName>
        <fullName evidence="3">Helix-turn-helix transcriptional regulator</fullName>
    </submittedName>
</protein>